<organism evidence="2 3">
    <name type="scientific">Dictyobacter formicarum</name>
    <dbReference type="NCBI Taxonomy" id="2778368"/>
    <lineage>
        <taxon>Bacteria</taxon>
        <taxon>Bacillati</taxon>
        <taxon>Chloroflexota</taxon>
        <taxon>Ktedonobacteria</taxon>
        <taxon>Ktedonobacterales</taxon>
        <taxon>Dictyobacteraceae</taxon>
        <taxon>Dictyobacter</taxon>
    </lineage>
</organism>
<comment type="caution">
    <text evidence="2">The sequence shown here is derived from an EMBL/GenBank/DDBJ whole genome shotgun (WGS) entry which is preliminary data.</text>
</comment>
<keyword evidence="3" id="KW-1185">Reference proteome</keyword>
<evidence type="ECO:0000313" key="3">
    <source>
        <dbReference type="Proteomes" id="UP000635565"/>
    </source>
</evidence>
<gene>
    <name evidence="2" type="ORF">KSZ_66210</name>
</gene>
<reference evidence="2 3" key="1">
    <citation type="journal article" date="2021" name="Int. J. Syst. Evol. Microbiol.">
        <title>Reticulibacter mediterranei gen. nov., sp. nov., within the new family Reticulibacteraceae fam. nov., and Ktedonospora formicarum gen. nov., sp. nov., Ktedonobacter robiniae sp. nov., Dictyobacter formicarum sp. nov. and Dictyobacter arantiisoli sp. nov., belonging to the class Ktedonobacteria.</title>
        <authorList>
            <person name="Yabe S."/>
            <person name="Zheng Y."/>
            <person name="Wang C.M."/>
            <person name="Sakai Y."/>
            <person name="Abe K."/>
            <person name="Yokota A."/>
            <person name="Donadio S."/>
            <person name="Cavaletti L."/>
            <person name="Monciardini P."/>
        </authorList>
    </citation>
    <scope>NUCLEOTIDE SEQUENCE [LARGE SCALE GENOMIC DNA]</scope>
    <source>
        <strain evidence="2 3">SOSP1-9</strain>
    </source>
</reference>
<proteinExistence type="predicted"/>
<dbReference type="InterPro" id="IPR038280">
    <property type="entry name" value="ResT/TelK_cat_sf"/>
</dbReference>
<dbReference type="Pfam" id="PF16684">
    <property type="entry name" value="ResT-TelK_cat"/>
    <property type="match status" value="1"/>
</dbReference>
<protein>
    <recommendedName>
        <fullName evidence="1">Telomere resolvase ResT/TelK catalytic domain-containing protein</fullName>
    </recommendedName>
</protein>
<accession>A0ABQ3VR31</accession>
<evidence type="ECO:0000259" key="1">
    <source>
        <dbReference type="Pfam" id="PF16684"/>
    </source>
</evidence>
<feature type="domain" description="Telomere resolvase ResT/TelK catalytic" evidence="1">
    <location>
        <begin position="121"/>
        <end position="276"/>
    </location>
</feature>
<dbReference type="RefSeq" id="WP_201366171.1">
    <property type="nucleotide sequence ID" value="NZ_BNJJ01000025.1"/>
</dbReference>
<dbReference type="InterPro" id="IPR032047">
    <property type="entry name" value="ResT/TelK_cat"/>
</dbReference>
<dbReference type="EMBL" id="BNJJ01000025">
    <property type="protein sequence ID" value="GHO88615.1"/>
    <property type="molecule type" value="Genomic_DNA"/>
</dbReference>
<name>A0ABQ3VR31_9CHLR</name>
<sequence length="278" mass="31670">MAKTLGWVRDRWLQALEPVLRTATTAQEAQLRTLWEHELQWWKRQRGLAGDSLRKPITQVRSLIKGLPVTEQNSWENPRTGEREHIGLRVFNLSEGEWVQMNARNQGVTQERLSQQVLLTDPDGLVERACSLLFSPAWADLVAGIAVCTGRRLAEIMKTGTFTVKEPYTVWFEGQVKGRGREPGRSEIPTLVRAFLVVEAVQCLRALVDCTSLEIEQVSQKYGKAVNEAVERHYGDRAELIRTTREKVSVHNFRGLYARIATFWYAPPPVADITYMAL</sequence>
<dbReference type="Gene3D" id="1.10.443.30">
    <property type="entry name" value="Telomere resolvase"/>
    <property type="match status" value="1"/>
</dbReference>
<dbReference type="Proteomes" id="UP000635565">
    <property type="component" value="Unassembled WGS sequence"/>
</dbReference>
<evidence type="ECO:0000313" key="2">
    <source>
        <dbReference type="EMBL" id="GHO88615.1"/>
    </source>
</evidence>